<dbReference type="InterPro" id="IPR044878">
    <property type="entry name" value="UbiA_sf"/>
</dbReference>
<evidence type="ECO:0000256" key="4">
    <source>
        <dbReference type="ARBA" id="ARBA00023136"/>
    </source>
</evidence>
<dbReference type="GO" id="GO:0016020">
    <property type="term" value="C:membrane"/>
    <property type="evidence" value="ECO:0007669"/>
    <property type="project" value="UniProtKB-SubCell"/>
</dbReference>
<name>A0A0F9BYT7_9ZZZZ</name>
<evidence type="ECO:0000256" key="1">
    <source>
        <dbReference type="ARBA" id="ARBA00004141"/>
    </source>
</evidence>
<comment type="subcellular location">
    <subcellularLocation>
        <location evidence="1">Membrane</location>
        <topology evidence="1">Multi-pass membrane protein</topology>
    </subcellularLocation>
</comment>
<accession>A0A0F9BYT7</accession>
<keyword evidence="3 5" id="KW-1133">Transmembrane helix</keyword>
<evidence type="ECO:0000256" key="2">
    <source>
        <dbReference type="ARBA" id="ARBA00022692"/>
    </source>
</evidence>
<feature type="transmembrane region" description="Helical" evidence="5">
    <location>
        <begin position="12"/>
        <end position="32"/>
    </location>
</feature>
<evidence type="ECO:0000256" key="3">
    <source>
        <dbReference type="ARBA" id="ARBA00022989"/>
    </source>
</evidence>
<comment type="caution">
    <text evidence="6">The sequence shown here is derived from an EMBL/GenBank/DDBJ whole genome shotgun (WGS) entry which is preliminary data.</text>
</comment>
<dbReference type="EMBL" id="LAZR01046881">
    <property type="protein sequence ID" value="KKK95509.1"/>
    <property type="molecule type" value="Genomic_DNA"/>
</dbReference>
<dbReference type="AlphaFoldDB" id="A0A0F9BYT7"/>
<dbReference type="Pfam" id="PF01040">
    <property type="entry name" value="UbiA"/>
    <property type="match status" value="1"/>
</dbReference>
<dbReference type="GO" id="GO:0016765">
    <property type="term" value="F:transferase activity, transferring alkyl or aryl (other than methyl) groups"/>
    <property type="evidence" value="ECO:0007669"/>
    <property type="project" value="InterPro"/>
</dbReference>
<reference evidence="6" key="1">
    <citation type="journal article" date="2015" name="Nature">
        <title>Complex archaea that bridge the gap between prokaryotes and eukaryotes.</title>
        <authorList>
            <person name="Spang A."/>
            <person name="Saw J.H."/>
            <person name="Jorgensen S.L."/>
            <person name="Zaremba-Niedzwiedzka K."/>
            <person name="Martijn J."/>
            <person name="Lind A.E."/>
            <person name="van Eijk R."/>
            <person name="Schleper C."/>
            <person name="Guy L."/>
            <person name="Ettema T.J."/>
        </authorList>
    </citation>
    <scope>NUCLEOTIDE SEQUENCE</scope>
</reference>
<feature type="transmembrane region" description="Helical" evidence="5">
    <location>
        <begin position="113"/>
        <end position="131"/>
    </location>
</feature>
<dbReference type="InterPro" id="IPR050475">
    <property type="entry name" value="Prenyltransferase_related"/>
</dbReference>
<sequence>MKFKDAIEILRPINDLMGTLAVIIGILNTRTGVVPLRLILNIIFGILIYFFIAGSSMVINDYYDIEIDKINRPERPIPRGSISLKQAKLLWLTTILIGIIFAFIHSLLFGIGFLNVIIVAFFAFIGWLYAAWGKKSGFIGNIMVGISFSIGLIFGAVL</sequence>
<keyword evidence="4 5" id="KW-0472">Membrane</keyword>
<dbReference type="PANTHER" id="PTHR42723">
    <property type="entry name" value="CHLOROPHYLL SYNTHASE"/>
    <property type="match status" value="1"/>
</dbReference>
<dbReference type="PANTHER" id="PTHR42723:SF1">
    <property type="entry name" value="CHLOROPHYLL SYNTHASE, CHLOROPLASTIC"/>
    <property type="match status" value="1"/>
</dbReference>
<dbReference type="Gene3D" id="1.10.357.140">
    <property type="entry name" value="UbiA prenyltransferase"/>
    <property type="match status" value="1"/>
</dbReference>
<gene>
    <name evidence="6" type="ORF">LCGC14_2672090</name>
</gene>
<evidence type="ECO:0000313" key="6">
    <source>
        <dbReference type="EMBL" id="KKK95509.1"/>
    </source>
</evidence>
<protein>
    <submittedName>
        <fullName evidence="6">Uncharacterized protein</fullName>
    </submittedName>
</protein>
<feature type="transmembrane region" description="Helical" evidence="5">
    <location>
        <begin position="38"/>
        <end position="59"/>
    </location>
</feature>
<organism evidence="6">
    <name type="scientific">marine sediment metagenome</name>
    <dbReference type="NCBI Taxonomy" id="412755"/>
    <lineage>
        <taxon>unclassified sequences</taxon>
        <taxon>metagenomes</taxon>
        <taxon>ecological metagenomes</taxon>
    </lineage>
</organism>
<evidence type="ECO:0000256" key="5">
    <source>
        <dbReference type="SAM" id="Phobius"/>
    </source>
</evidence>
<proteinExistence type="predicted"/>
<feature type="non-terminal residue" evidence="6">
    <location>
        <position position="158"/>
    </location>
</feature>
<feature type="transmembrane region" description="Helical" evidence="5">
    <location>
        <begin position="89"/>
        <end position="107"/>
    </location>
</feature>
<dbReference type="InterPro" id="IPR000537">
    <property type="entry name" value="UbiA_prenyltransferase"/>
</dbReference>
<feature type="transmembrane region" description="Helical" evidence="5">
    <location>
        <begin position="138"/>
        <end position="157"/>
    </location>
</feature>
<keyword evidence="2 5" id="KW-0812">Transmembrane</keyword>